<dbReference type="AlphaFoldDB" id="A0A4Y2RQN6"/>
<dbReference type="EMBL" id="BGPR01018005">
    <property type="protein sequence ID" value="GBN78003.1"/>
    <property type="molecule type" value="Genomic_DNA"/>
</dbReference>
<dbReference type="InterPro" id="IPR012337">
    <property type="entry name" value="RNaseH-like_sf"/>
</dbReference>
<name>A0A4Y2RQN6_ARAVE</name>
<dbReference type="OrthoDB" id="445936at2759"/>
<dbReference type="Proteomes" id="UP000499080">
    <property type="component" value="Unassembled WGS sequence"/>
</dbReference>
<accession>A0A4Y2RQN6</accession>
<dbReference type="Pfam" id="PF02171">
    <property type="entry name" value="Piwi"/>
    <property type="match status" value="1"/>
</dbReference>
<evidence type="ECO:0000256" key="5">
    <source>
        <dbReference type="ARBA" id="ARBA00023158"/>
    </source>
</evidence>
<reference evidence="10 11" key="1">
    <citation type="journal article" date="2019" name="Sci. Rep.">
        <title>Orb-weaving spider Araneus ventricosus genome elucidates the spidroin gene catalogue.</title>
        <authorList>
            <person name="Kono N."/>
            <person name="Nakamura H."/>
            <person name="Ohtoshi R."/>
            <person name="Moran D.A.P."/>
            <person name="Shinohara A."/>
            <person name="Yoshida Y."/>
            <person name="Fujiwara M."/>
            <person name="Mori M."/>
            <person name="Tomita M."/>
            <person name="Arakawa K."/>
        </authorList>
    </citation>
    <scope>NUCLEOTIDE SEQUENCE [LARGE SCALE GENOMIC DNA]</scope>
</reference>
<gene>
    <name evidence="10" type="primary">PIWIL1_1</name>
    <name evidence="10" type="ORF">AVEN_213741_1</name>
</gene>
<dbReference type="CDD" id="cd04658">
    <property type="entry name" value="Piwi_piwi-like_Euk"/>
    <property type="match status" value="1"/>
</dbReference>
<dbReference type="InterPro" id="IPR036085">
    <property type="entry name" value="PAZ_dom_sf"/>
</dbReference>
<sequence length="779" mass="89457">MADRKDPQPRKPRGRGWVRRIPGDDGGSRPQRAGHEPAPMPPPAAPLHDPRQTVQPTTLPPHPPSQTSVDDIQQSIADMNLRILASGRGRSYPSLVKQSTKSTSNNDKRGTSGEVIHLLANYFELLSRPSWAVFQYHVDFAPLVESSRMRHVFIRDHRETLGDCFLFDGMSDLKTLKKLDNGLEMFSVRNTDNATIRLKFKFVTELAPSHPELQRLFNTQMRRNLRHMKYQLLGRYYFDQYAISEIPQYNLQIWQGVVTSIRTQEEKLMMSVDTVHKVVRKETALQIILNSVRSQDPAYKANVARELVGCVVMTNYNNRTYSVQDIDWSLNPSKTFDSKEGLISYVQYYRKQYDIKIQDLKQPLLLCKSKEKEIKGGASVSKNVYLVPELCCMTGLTESMRSNFNMMREMANMTKLNPAARVRNLQVFMNKLSSTADVKREMESWHLKFADKLVQFQARILPSEKIIQNKQSMTYIQKSGDFSKEMRGKPMHNVMHLHNWIIVSTRYDEGKARDLLTNLCKVCSPMGMQIRNPKIILVNEDRIQNYLDACKYNVNENTDMVCFIVPNNKKERYDAIKKLTCLDIAIPSQVVVTRTLNKRNMLMSVATKIGIQLNCKLGGEPWALEIPFKAKIMVIGYDTYHDSAGRGRSAGAFIASMNQLLTRWYSKVTFHSAGAWEELSNYVRVHFVCALKKYKEKNNCFPDLILYYRDGVGDGQIPYVMEWEVKPCKEVIATDLSCRARFAFIVVNKKINTRFFAPTADSYTNPPPGYLGGQYRDSF</sequence>
<feature type="compositionally biased region" description="Polar residues" evidence="7">
    <location>
        <begin position="96"/>
        <end position="105"/>
    </location>
</feature>
<dbReference type="FunFam" id="2.170.260.10:FF:000003">
    <property type="entry name" value="Piwi-like RNA-mediated gene silencing 2"/>
    <property type="match status" value="1"/>
</dbReference>
<evidence type="ECO:0000256" key="6">
    <source>
        <dbReference type="ARBA" id="ARBA00038291"/>
    </source>
</evidence>
<proteinExistence type="inferred from homology"/>
<keyword evidence="2" id="KW-0217">Developmental protein</keyword>
<evidence type="ECO:0000256" key="1">
    <source>
        <dbReference type="ARBA" id="ARBA00004496"/>
    </source>
</evidence>
<dbReference type="SUPFAM" id="SSF101690">
    <property type="entry name" value="PAZ domain"/>
    <property type="match status" value="1"/>
</dbReference>
<dbReference type="InterPro" id="IPR003100">
    <property type="entry name" value="PAZ_dom"/>
</dbReference>
<dbReference type="Pfam" id="PF02170">
    <property type="entry name" value="PAZ"/>
    <property type="match status" value="1"/>
</dbReference>
<dbReference type="PANTHER" id="PTHR22891">
    <property type="entry name" value="EUKARYOTIC TRANSLATION INITIATION FACTOR 2C"/>
    <property type="match status" value="1"/>
</dbReference>
<protein>
    <submittedName>
        <fullName evidence="10">Piwi-like protein 1</fullName>
    </submittedName>
</protein>
<dbReference type="SMART" id="SM00950">
    <property type="entry name" value="Piwi"/>
    <property type="match status" value="1"/>
</dbReference>
<dbReference type="Gene3D" id="3.30.420.10">
    <property type="entry name" value="Ribonuclease H-like superfamily/Ribonuclease H"/>
    <property type="match status" value="1"/>
</dbReference>
<dbReference type="GO" id="GO:0034587">
    <property type="term" value="P:piRNA processing"/>
    <property type="evidence" value="ECO:0007669"/>
    <property type="project" value="UniProtKB-ARBA"/>
</dbReference>
<feature type="region of interest" description="Disordered" evidence="7">
    <location>
        <begin position="92"/>
        <end position="111"/>
    </location>
</feature>
<evidence type="ECO:0000256" key="3">
    <source>
        <dbReference type="ARBA" id="ARBA00022490"/>
    </source>
</evidence>
<keyword evidence="5" id="KW-0943">RNA-mediated gene silencing</keyword>
<comment type="subcellular location">
    <subcellularLocation>
        <location evidence="1">Cytoplasm</location>
    </subcellularLocation>
</comment>
<dbReference type="SMART" id="SM00949">
    <property type="entry name" value="PAZ"/>
    <property type="match status" value="1"/>
</dbReference>
<feature type="domain" description="Piwi" evidence="9">
    <location>
        <begin position="560"/>
        <end position="779"/>
    </location>
</feature>
<dbReference type="Pfam" id="PF23278">
    <property type="entry name" value="Piwi_N"/>
    <property type="match status" value="1"/>
</dbReference>
<dbReference type="Gene3D" id="3.40.50.2300">
    <property type="match status" value="1"/>
</dbReference>
<keyword evidence="3" id="KW-0963">Cytoplasm</keyword>
<dbReference type="GO" id="GO:0005737">
    <property type="term" value="C:cytoplasm"/>
    <property type="evidence" value="ECO:0007669"/>
    <property type="project" value="UniProtKB-SubCell"/>
</dbReference>
<feature type="region of interest" description="Disordered" evidence="7">
    <location>
        <begin position="1"/>
        <end position="69"/>
    </location>
</feature>
<organism evidence="10 11">
    <name type="scientific">Araneus ventricosus</name>
    <name type="common">Orbweaver spider</name>
    <name type="synonym">Epeira ventricosa</name>
    <dbReference type="NCBI Taxonomy" id="182803"/>
    <lineage>
        <taxon>Eukaryota</taxon>
        <taxon>Metazoa</taxon>
        <taxon>Ecdysozoa</taxon>
        <taxon>Arthropoda</taxon>
        <taxon>Chelicerata</taxon>
        <taxon>Arachnida</taxon>
        <taxon>Araneae</taxon>
        <taxon>Araneomorphae</taxon>
        <taxon>Entelegynae</taxon>
        <taxon>Araneoidea</taxon>
        <taxon>Araneidae</taxon>
        <taxon>Araneus</taxon>
    </lineage>
</organism>
<comment type="caution">
    <text evidence="10">The sequence shown here is derived from an EMBL/GenBank/DDBJ whole genome shotgun (WGS) entry which is preliminary data.</text>
</comment>
<dbReference type="InterPro" id="IPR003165">
    <property type="entry name" value="Piwi"/>
</dbReference>
<evidence type="ECO:0000256" key="2">
    <source>
        <dbReference type="ARBA" id="ARBA00022473"/>
    </source>
</evidence>
<feature type="domain" description="PAZ" evidence="8">
    <location>
        <begin position="283"/>
        <end position="395"/>
    </location>
</feature>
<dbReference type="GO" id="GO:0003723">
    <property type="term" value="F:RNA binding"/>
    <property type="evidence" value="ECO:0007669"/>
    <property type="project" value="UniProtKB-KW"/>
</dbReference>
<evidence type="ECO:0000256" key="4">
    <source>
        <dbReference type="ARBA" id="ARBA00022884"/>
    </source>
</evidence>
<keyword evidence="4" id="KW-0694">RNA-binding</keyword>
<dbReference type="CDD" id="cd02845">
    <property type="entry name" value="PAZ_piwi_like"/>
    <property type="match status" value="1"/>
</dbReference>
<evidence type="ECO:0000313" key="11">
    <source>
        <dbReference type="Proteomes" id="UP000499080"/>
    </source>
</evidence>
<evidence type="ECO:0000256" key="7">
    <source>
        <dbReference type="SAM" id="MobiDB-lite"/>
    </source>
</evidence>
<evidence type="ECO:0000259" key="9">
    <source>
        <dbReference type="PROSITE" id="PS50822"/>
    </source>
</evidence>
<dbReference type="InterPro" id="IPR036397">
    <property type="entry name" value="RNaseH_sf"/>
</dbReference>
<dbReference type="PROSITE" id="PS50822">
    <property type="entry name" value="PIWI"/>
    <property type="match status" value="1"/>
</dbReference>
<comment type="similarity">
    <text evidence="6">Belongs to the argonaute family. Piwi subfamily.</text>
</comment>
<evidence type="ECO:0000313" key="10">
    <source>
        <dbReference type="EMBL" id="GBN78003.1"/>
    </source>
</evidence>
<dbReference type="Gene3D" id="2.170.260.10">
    <property type="entry name" value="paz domain"/>
    <property type="match status" value="1"/>
</dbReference>
<dbReference type="PROSITE" id="PS50821">
    <property type="entry name" value="PAZ"/>
    <property type="match status" value="1"/>
</dbReference>
<evidence type="ECO:0000259" key="8">
    <source>
        <dbReference type="PROSITE" id="PS50821"/>
    </source>
</evidence>
<keyword evidence="11" id="KW-1185">Reference proteome</keyword>
<dbReference type="SUPFAM" id="SSF53098">
    <property type="entry name" value="Ribonuclease H-like"/>
    <property type="match status" value="1"/>
</dbReference>